<keyword evidence="2" id="KW-1185">Reference proteome</keyword>
<protein>
    <submittedName>
        <fullName evidence="1">Uncharacterized protein</fullName>
    </submittedName>
</protein>
<reference evidence="1" key="1">
    <citation type="submission" date="2022-03" db="EMBL/GenBank/DDBJ databases">
        <authorList>
            <person name="Alioto T."/>
            <person name="Alioto T."/>
            <person name="Gomez Garrido J."/>
        </authorList>
    </citation>
    <scope>NUCLEOTIDE SEQUENCE</scope>
</reference>
<gene>
    <name evidence="1" type="ORF">PECUL_23A035772</name>
</gene>
<evidence type="ECO:0000313" key="1">
    <source>
        <dbReference type="EMBL" id="CAH2276609.1"/>
    </source>
</evidence>
<organism evidence="1 2">
    <name type="scientific">Pelobates cultripes</name>
    <name type="common">Western spadefoot toad</name>
    <dbReference type="NCBI Taxonomy" id="61616"/>
    <lineage>
        <taxon>Eukaryota</taxon>
        <taxon>Metazoa</taxon>
        <taxon>Chordata</taxon>
        <taxon>Craniata</taxon>
        <taxon>Vertebrata</taxon>
        <taxon>Euteleostomi</taxon>
        <taxon>Amphibia</taxon>
        <taxon>Batrachia</taxon>
        <taxon>Anura</taxon>
        <taxon>Pelobatoidea</taxon>
        <taxon>Pelobatidae</taxon>
        <taxon>Pelobates</taxon>
    </lineage>
</organism>
<feature type="non-terminal residue" evidence="1">
    <location>
        <position position="1"/>
    </location>
</feature>
<evidence type="ECO:0000313" key="2">
    <source>
        <dbReference type="Proteomes" id="UP001295444"/>
    </source>
</evidence>
<accession>A0AAD1RT22</accession>
<dbReference type="AlphaFoldDB" id="A0AAD1RT22"/>
<proteinExistence type="predicted"/>
<dbReference type="EMBL" id="OW240914">
    <property type="protein sequence ID" value="CAH2276609.1"/>
    <property type="molecule type" value="Genomic_DNA"/>
</dbReference>
<sequence>EHCPTQCVCSGFCCVFNCIKIKKMLPAKLTKMSTSPTTRVPHPPVRFFLSGHSHLVRETVLDSPLNDHQRTRQPLLTTR</sequence>
<name>A0AAD1RT22_PELCU</name>
<dbReference type="Proteomes" id="UP001295444">
    <property type="component" value="Chromosome 03"/>
</dbReference>
<feature type="non-terminal residue" evidence="1">
    <location>
        <position position="79"/>
    </location>
</feature>